<dbReference type="AlphaFoldDB" id="A0A0A9FZP3"/>
<dbReference type="EMBL" id="GBRH01182130">
    <property type="protein sequence ID" value="JAE15766.1"/>
    <property type="molecule type" value="Transcribed_RNA"/>
</dbReference>
<sequence length="66" mass="7237">MKKWDRIQASPNFQDPFAEERSRTPKTKGEIFGGRSSGNGLRTSEGAIEKEAAVREGSRIEGGGRN</sequence>
<reference evidence="2" key="1">
    <citation type="submission" date="2014-09" db="EMBL/GenBank/DDBJ databases">
        <authorList>
            <person name="Magalhaes I.L.F."/>
            <person name="Oliveira U."/>
            <person name="Santos F.R."/>
            <person name="Vidigal T.H.D.A."/>
            <person name="Brescovit A.D."/>
            <person name="Santos A.J."/>
        </authorList>
    </citation>
    <scope>NUCLEOTIDE SEQUENCE</scope>
    <source>
        <tissue evidence="2">Shoot tissue taken approximately 20 cm above the soil surface</tissue>
    </source>
</reference>
<reference evidence="2" key="2">
    <citation type="journal article" date="2015" name="Data Brief">
        <title>Shoot transcriptome of the giant reed, Arundo donax.</title>
        <authorList>
            <person name="Barrero R.A."/>
            <person name="Guerrero F.D."/>
            <person name="Moolhuijzen P."/>
            <person name="Goolsby J.A."/>
            <person name="Tidwell J."/>
            <person name="Bellgard S.E."/>
            <person name="Bellgard M.I."/>
        </authorList>
    </citation>
    <scope>NUCLEOTIDE SEQUENCE</scope>
    <source>
        <tissue evidence="2">Shoot tissue taken approximately 20 cm above the soil surface</tissue>
    </source>
</reference>
<accession>A0A0A9FZP3</accession>
<name>A0A0A9FZP3_ARUDO</name>
<organism evidence="2">
    <name type="scientific">Arundo donax</name>
    <name type="common">Giant reed</name>
    <name type="synonym">Donax arundinaceus</name>
    <dbReference type="NCBI Taxonomy" id="35708"/>
    <lineage>
        <taxon>Eukaryota</taxon>
        <taxon>Viridiplantae</taxon>
        <taxon>Streptophyta</taxon>
        <taxon>Embryophyta</taxon>
        <taxon>Tracheophyta</taxon>
        <taxon>Spermatophyta</taxon>
        <taxon>Magnoliopsida</taxon>
        <taxon>Liliopsida</taxon>
        <taxon>Poales</taxon>
        <taxon>Poaceae</taxon>
        <taxon>PACMAD clade</taxon>
        <taxon>Arundinoideae</taxon>
        <taxon>Arundineae</taxon>
        <taxon>Arundo</taxon>
    </lineage>
</organism>
<feature type="compositionally biased region" description="Basic and acidic residues" evidence="1">
    <location>
        <begin position="18"/>
        <end position="29"/>
    </location>
</feature>
<evidence type="ECO:0000313" key="2">
    <source>
        <dbReference type="EMBL" id="JAE15766.1"/>
    </source>
</evidence>
<proteinExistence type="predicted"/>
<protein>
    <submittedName>
        <fullName evidence="2">Uncharacterized protein</fullName>
    </submittedName>
</protein>
<evidence type="ECO:0000256" key="1">
    <source>
        <dbReference type="SAM" id="MobiDB-lite"/>
    </source>
</evidence>
<feature type="compositionally biased region" description="Basic and acidic residues" evidence="1">
    <location>
        <begin position="47"/>
        <end position="66"/>
    </location>
</feature>
<feature type="region of interest" description="Disordered" evidence="1">
    <location>
        <begin position="1"/>
        <end position="66"/>
    </location>
</feature>